<organism evidence="2 3">
    <name type="scientific">Thalassospira xiamenensis</name>
    <dbReference type="NCBI Taxonomy" id="220697"/>
    <lineage>
        <taxon>Bacteria</taxon>
        <taxon>Pseudomonadati</taxon>
        <taxon>Pseudomonadota</taxon>
        <taxon>Alphaproteobacteria</taxon>
        <taxon>Rhodospirillales</taxon>
        <taxon>Thalassospiraceae</taxon>
        <taxon>Thalassospira</taxon>
    </lineage>
</organism>
<name>A0ABR5XXS4_9PROT</name>
<accession>A0ABR5XXS4</accession>
<comment type="caution">
    <text evidence="2">The sequence shown here is derived from an EMBL/GenBank/DDBJ whole genome shotgun (WGS) entry which is preliminary data.</text>
</comment>
<dbReference type="EMBL" id="LPXL01000041">
    <property type="protein sequence ID" value="KZD00874.1"/>
    <property type="molecule type" value="Genomic_DNA"/>
</dbReference>
<dbReference type="CDD" id="cd00093">
    <property type="entry name" value="HTH_XRE"/>
    <property type="match status" value="1"/>
</dbReference>
<proteinExistence type="predicted"/>
<evidence type="ECO:0000313" key="3">
    <source>
        <dbReference type="Proteomes" id="UP000076167"/>
    </source>
</evidence>
<evidence type="ECO:0000259" key="1">
    <source>
        <dbReference type="PROSITE" id="PS50943"/>
    </source>
</evidence>
<dbReference type="SMART" id="SM00530">
    <property type="entry name" value="HTH_XRE"/>
    <property type="match status" value="1"/>
</dbReference>
<dbReference type="InterPro" id="IPR010982">
    <property type="entry name" value="Lambda_DNA-bd_dom_sf"/>
</dbReference>
<dbReference type="InterPro" id="IPR001387">
    <property type="entry name" value="Cro/C1-type_HTH"/>
</dbReference>
<reference evidence="2 3" key="1">
    <citation type="submission" date="2015-12" db="EMBL/GenBank/DDBJ databases">
        <title>Genome sequence of Thalassospira xiamenensis MCCC 1A03005.</title>
        <authorList>
            <person name="Lu L."/>
            <person name="Lai Q."/>
            <person name="Shao Z."/>
            <person name="Qian P."/>
        </authorList>
    </citation>
    <scope>NUCLEOTIDE SEQUENCE [LARGE SCALE GENOMIC DNA]</scope>
    <source>
        <strain evidence="2 3">MCCC 1A03005</strain>
    </source>
</reference>
<dbReference type="SUPFAM" id="SSF47413">
    <property type="entry name" value="lambda repressor-like DNA-binding domains"/>
    <property type="match status" value="1"/>
</dbReference>
<dbReference type="Proteomes" id="UP000076167">
    <property type="component" value="Unassembled WGS sequence"/>
</dbReference>
<dbReference type="Gene3D" id="1.10.260.40">
    <property type="entry name" value="lambda repressor-like DNA-binding domains"/>
    <property type="match status" value="1"/>
</dbReference>
<gene>
    <name evidence="2" type="ORF">AUP40_21370</name>
</gene>
<keyword evidence="3" id="KW-1185">Reference proteome</keyword>
<dbReference type="Pfam" id="PF01381">
    <property type="entry name" value="HTH_3"/>
    <property type="match status" value="1"/>
</dbReference>
<sequence>MKRRLGRFDGPNVIDAHVAERIRMLRKVLDIKQWQMADLIGISSQQIQKFEAGRDRYKAGHLHLLSQMFGVEIDFFYEGIPDEIANMSRSERDKIIPTENQKLAVNNSSATEAVFIDNISRLSEQQLLMVNERISRLTDE</sequence>
<dbReference type="RefSeq" id="WP_063095918.1">
    <property type="nucleotide sequence ID" value="NZ_LPXL01000041.1"/>
</dbReference>
<protein>
    <recommendedName>
        <fullName evidence="1">HTH cro/C1-type domain-containing protein</fullName>
    </recommendedName>
</protein>
<feature type="domain" description="HTH cro/C1-type" evidence="1">
    <location>
        <begin position="22"/>
        <end position="76"/>
    </location>
</feature>
<evidence type="ECO:0000313" key="2">
    <source>
        <dbReference type="EMBL" id="KZD00874.1"/>
    </source>
</evidence>
<dbReference type="PROSITE" id="PS50943">
    <property type="entry name" value="HTH_CROC1"/>
    <property type="match status" value="1"/>
</dbReference>